<keyword evidence="1" id="KW-0732">Signal</keyword>
<feature type="signal peptide" evidence="1">
    <location>
        <begin position="1"/>
        <end position="20"/>
    </location>
</feature>
<name>J2SQT5_9FLAO</name>
<evidence type="ECO:0000259" key="2">
    <source>
        <dbReference type="Pfam" id="PF20448"/>
    </source>
</evidence>
<organism evidence="3 4">
    <name type="scientific">Chryseobacterium populi</name>
    <dbReference type="NCBI Taxonomy" id="1144316"/>
    <lineage>
        <taxon>Bacteria</taxon>
        <taxon>Pseudomonadati</taxon>
        <taxon>Bacteroidota</taxon>
        <taxon>Flavobacteriia</taxon>
        <taxon>Flavobacteriales</taxon>
        <taxon>Weeksellaceae</taxon>
        <taxon>Chryseobacterium group</taxon>
        <taxon>Chryseobacterium</taxon>
    </lineage>
</organism>
<dbReference type="PATRIC" id="fig|1144316.3.peg.4017"/>
<comment type="caution">
    <text evidence="3">The sequence shown here is derived from an EMBL/GenBank/DDBJ whole genome shotgun (WGS) entry which is preliminary data.</text>
</comment>
<proteinExistence type="predicted"/>
<evidence type="ECO:0000313" key="3">
    <source>
        <dbReference type="EMBL" id="EJL67917.1"/>
    </source>
</evidence>
<accession>J2SQT5</accession>
<evidence type="ECO:0000313" key="4">
    <source>
        <dbReference type="Proteomes" id="UP000007509"/>
    </source>
</evidence>
<sequence length="190" mass="22056">MKNKINYILLFFTIIISCKAQTISLDQLSQCENGPDCPDYVYLKDTNNRLNKFVGTWKGTYTDGRTYEFRFTKKENDGGYFNEKFCDILKGRLLVKIPSGQELENTLTVSDNDTRFDGHYFDKNLIKYQMYYSGYAECNDKGYVYLSFPNPNNLNQMKLVFMQDMDIVSKCPSGYKTVMPDAKALILTKQ</sequence>
<dbReference type="EMBL" id="AKJY01000113">
    <property type="protein sequence ID" value="EJL67917.1"/>
    <property type="molecule type" value="Genomic_DNA"/>
</dbReference>
<gene>
    <name evidence="3" type="ORF">PMI13_04016</name>
</gene>
<dbReference type="RefSeq" id="WP_007847017.1">
    <property type="nucleotide sequence ID" value="NZ_AKJY01000113.1"/>
</dbReference>
<reference evidence="3 4" key="1">
    <citation type="journal article" date="2012" name="J. Bacteriol.">
        <title>Twenty-one genome sequences from Pseudomonas species and 19 genome sequences from diverse bacteria isolated from the rhizosphere and endosphere of Populus deltoides.</title>
        <authorList>
            <person name="Brown S.D."/>
            <person name="Utturkar S.M."/>
            <person name="Klingeman D.M."/>
            <person name="Johnson C.M."/>
            <person name="Martin S.L."/>
            <person name="Land M.L."/>
            <person name="Lu T.Y."/>
            <person name="Schadt C.W."/>
            <person name="Doktycz M.J."/>
            <person name="Pelletier D.A."/>
        </authorList>
    </citation>
    <scope>NUCLEOTIDE SEQUENCE [LARGE SCALE GENOMIC DNA]</scope>
    <source>
        <strain evidence="3 4">CF314</strain>
    </source>
</reference>
<dbReference type="PROSITE" id="PS51257">
    <property type="entry name" value="PROKAR_LIPOPROTEIN"/>
    <property type="match status" value="1"/>
</dbReference>
<dbReference type="OrthoDB" id="1274930at2"/>
<evidence type="ECO:0000256" key="1">
    <source>
        <dbReference type="SAM" id="SignalP"/>
    </source>
</evidence>
<dbReference type="InterPro" id="IPR046551">
    <property type="entry name" value="DUF6705"/>
</dbReference>
<protein>
    <recommendedName>
        <fullName evidence="2">DUF6705 domain-containing protein</fullName>
    </recommendedName>
</protein>
<keyword evidence="4" id="KW-1185">Reference proteome</keyword>
<feature type="domain" description="DUF6705" evidence="2">
    <location>
        <begin position="1"/>
        <end position="154"/>
    </location>
</feature>
<dbReference type="Proteomes" id="UP000007509">
    <property type="component" value="Unassembled WGS sequence"/>
</dbReference>
<dbReference type="AlphaFoldDB" id="J2SQT5"/>
<feature type="chain" id="PRO_5003754749" description="DUF6705 domain-containing protein" evidence="1">
    <location>
        <begin position="21"/>
        <end position="190"/>
    </location>
</feature>
<dbReference type="Pfam" id="PF20448">
    <property type="entry name" value="DUF6705"/>
    <property type="match status" value="1"/>
</dbReference>